<organism evidence="2 3">
    <name type="scientific">Ancylostoma ceylanicum</name>
    <dbReference type="NCBI Taxonomy" id="53326"/>
    <lineage>
        <taxon>Eukaryota</taxon>
        <taxon>Metazoa</taxon>
        <taxon>Ecdysozoa</taxon>
        <taxon>Nematoda</taxon>
        <taxon>Chromadorea</taxon>
        <taxon>Rhabditida</taxon>
        <taxon>Rhabditina</taxon>
        <taxon>Rhabditomorpha</taxon>
        <taxon>Strongyloidea</taxon>
        <taxon>Ancylostomatidae</taxon>
        <taxon>Ancylostomatinae</taxon>
        <taxon>Ancylostoma</taxon>
    </lineage>
</organism>
<evidence type="ECO:0000256" key="1">
    <source>
        <dbReference type="SAM" id="MobiDB-lite"/>
    </source>
</evidence>
<accession>A0A016WEK4</accession>
<reference evidence="3" key="1">
    <citation type="journal article" date="2015" name="Nat. Genet.">
        <title>The genome and transcriptome of the zoonotic hookworm Ancylostoma ceylanicum identify infection-specific gene families.</title>
        <authorList>
            <person name="Schwarz E.M."/>
            <person name="Hu Y."/>
            <person name="Antoshechkin I."/>
            <person name="Miller M.M."/>
            <person name="Sternberg P.W."/>
            <person name="Aroian R.V."/>
        </authorList>
    </citation>
    <scope>NUCLEOTIDE SEQUENCE</scope>
    <source>
        <strain evidence="3">HY135</strain>
    </source>
</reference>
<dbReference type="AlphaFoldDB" id="A0A016WEK4"/>
<evidence type="ECO:0000313" key="2">
    <source>
        <dbReference type="EMBL" id="EYC37443.1"/>
    </source>
</evidence>
<gene>
    <name evidence="2" type="primary">Acey_s0791.g2370</name>
    <name evidence="2" type="ORF">Y032_0791g2370</name>
</gene>
<feature type="compositionally biased region" description="Polar residues" evidence="1">
    <location>
        <begin position="25"/>
        <end position="37"/>
    </location>
</feature>
<keyword evidence="3" id="KW-1185">Reference proteome</keyword>
<proteinExistence type="predicted"/>
<name>A0A016WEK4_9BILA</name>
<evidence type="ECO:0000313" key="3">
    <source>
        <dbReference type="Proteomes" id="UP000024635"/>
    </source>
</evidence>
<sequence length="77" mass="8592">MCWKLFRGRSTPITESVFRMKSSKMPLTNQPPTTRTSHPPPGEKDKKATTALSTRLSDSIRTRTIVTLYTPRSIAGA</sequence>
<comment type="caution">
    <text evidence="2">The sequence shown here is derived from an EMBL/GenBank/DDBJ whole genome shotgun (WGS) entry which is preliminary data.</text>
</comment>
<dbReference type="Proteomes" id="UP000024635">
    <property type="component" value="Unassembled WGS sequence"/>
</dbReference>
<feature type="region of interest" description="Disordered" evidence="1">
    <location>
        <begin position="19"/>
        <end position="53"/>
    </location>
</feature>
<protein>
    <submittedName>
        <fullName evidence="2">Uncharacterized protein</fullName>
    </submittedName>
</protein>
<dbReference type="EMBL" id="JARK01000391">
    <property type="protein sequence ID" value="EYC37443.1"/>
    <property type="molecule type" value="Genomic_DNA"/>
</dbReference>